<dbReference type="InParanoid" id="A0A165KSR4"/>
<dbReference type="EMBL" id="KV425938">
    <property type="protein sequence ID" value="KZV96817.1"/>
    <property type="molecule type" value="Genomic_DNA"/>
</dbReference>
<evidence type="ECO:0000313" key="3">
    <source>
        <dbReference type="EMBL" id="KZV96817.1"/>
    </source>
</evidence>
<organism evidence="3 4">
    <name type="scientific">Exidia glandulosa HHB12029</name>
    <dbReference type="NCBI Taxonomy" id="1314781"/>
    <lineage>
        <taxon>Eukaryota</taxon>
        <taxon>Fungi</taxon>
        <taxon>Dikarya</taxon>
        <taxon>Basidiomycota</taxon>
        <taxon>Agaricomycotina</taxon>
        <taxon>Agaricomycetes</taxon>
        <taxon>Auriculariales</taxon>
        <taxon>Exidiaceae</taxon>
        <taxon>Exidia</taxon>
    </lineage>
</organism>
<dbReference type="InterPro" id="IPR013087">
    <property type="entry name" value="Znf_C2H2_type"/>
</dbReference>
<dbReference type="AlphaFoldDB" id="A0A165KSR4"/>
<keyword evidence="4" id="KW-1185">Reference proteome</keyword>
<evidence type="ECO:0000313" key="4">
    <source>
        <dbReference type="Proteomes" id="UP000077266"/>
    </source>
</evidence>
<evidence type="ECO:0000256" key="1">
    <source>
        <dbReference type="SAM" id="MobiDB-lite"/>
    </source>
</evidence>
<name>A0A165KSR4_EXIGL</name>
<feature type="region of interest" description="Disordered" evidence="1">
    <location>
        <begin position="1"/>
        <end position="104"/>
    </location>
</feature>
<feature type="compositionally biased region" description="Polar residues" evidence="1">
    <location>
        <begin position="22"/>
        <end position="35"/>
    </location>
</feature>
<feature type="region of interest" description="Disordered" evidence="1">
    <location>
        <begin position="127"/>
        <end position="165"/>
    </location>
</feature>
<sequence>MSDAWRSAAGGSSGYLADDSEGYSSSFDPRYQSNAFPAAAGVGGGYQQSGQPGLYGSPLGPSARSASNYYRDAPHPPAGHSTTSPQSSHDVHGHPLGSPHGSSALVSSADARARMSYMQAWAQGAAPPLLQSPGQSSGQSPGQSAGAPSAQRYNISQYSTPPHPATIAGVYRSSRPQDPVAPSAAALGASYSDIGPSTRRGNTYAGAQSSYVQCTMPDCRAWYNQSDVKIHLRDSCTRRCPRPGCGMTYAGMIAQAQHNKQYHPSDATMEAFLTQCERCLGTYSAHERNCPMNNV</sequence>
<evidence type="ECO:0000259" key="2">
    <source>
        <dbReference type="PROSITE" id="PS00028"/>
    </source>
</evidence>
<gene>
    <name evidence="3" type="ORF">EXIGLDRAFT_747473</name>
</gene>
<dbReference type="Proteomes" id="UP000077266">
    <property type="component" value="Unassembled WGS sequence"/>
</dbReference>
<dbReference type="PROSITE" id="PS00028">
    <property type="entry name" value="ZINC_FINGER_C2H2_1"/>
    <property type="match status" value="1"/>
</dbReference>
<proteinExistence type="predicted"/>
<protein>
    <recommendedName>
        <fullName evidence="2">C2H2-type domain-containing protein</fullName>
    </recommendedName>
</protein>
<feature type="domain" description="C2H2-type" evidence="2">
    <location>
        <begin position="240"/>
        <end position="263"/>
    </location>
</feature>
<reference evidence="3 4" key="1">
    <citation type="journal article" date="2016" name="Mol. Biol. Evol.">
        <title>Comparative Genomics of Early-Diverging Mushroom-Forming Fungi Provides Insights into the Origins of Lignocellulose Decay Capabilities.</title>
        <authorList>
            <person name="Nagy L.G."/>
            <person name="Riley R."/>
            <person name="Tritt A."/>
            <person name="Adam C."/>
            <person name="Daum C."/>
            <person name="Floudas D."/>
            <person name="Sun H."/>
            <person name="Yadav J.S."/>
            <person name="Pangilinan J."/>
            <person name="Larsson K.H."/>
            <person name="Matsuura K."/>
            <person name="Barry K."/>
            <person name="Labutti K."/>
            <person name="Kuo R."/>
            <person name="Ohm R.A."/>
            <person name="Bhattacharya S.S."/>
            <person name="Shirouzu T."/>
            <person name="Yoshinaga Y."/>
            <person name="Martin F.M."/>
            <person name="Grigoriev I.V."/>
            <person name="Hibbett D.S."/>
        </authorList>
    </citation>
    <scope>NUCLEOTIDE SEQUENCE [LARGE SCALE GENOMIC DNA]</scope>
    <source>
        <strain evidence="3 4">HHB12029</strain>
    </source>
</reference>
<feature type="compositionally biased region" description="Low complexity" evidence="1">
    <location>
        <begin position="127"/>
        <end position="151"/>
    </location>
</feature>
<accession>A0A165KSR4</accession>